<comment type="caution">
    <text evidence="1">The sequence shown here is derived from an EMBL/GenBank/DDBJ whole genome shotgun (WGS) entry which is preliminary data.</text>
</comment>
<accession>A0ABU9DF79</accession>
<evidence type="ECO:0000313" key="2">
    <source>
        <dbReference type="Proteomes" id="UP001469365"/>
    </source>
</evidence>
<organism evidence="1 2">
    <name type="scientific">Paenibacillus filicis</name>
    <dbReference type="NCBI Taxonomy" id="669464"/>
    <lineage>
        <taxon>Bacteria</taxon>
        <taxon>Bacillati</taxon>
        <taxon>Bacillota</taxon>
        <taxon>Bacilli</taxon>
        <taxon>Bacillales</taxon>
        <taxon>Paenibacillaceae</taxon>
        <taxon>Paenibacillus</taxon>
    </lineage>
</organism>
<keyword evidence="2" id="KW-1185">Reference proteome</keyword>
<sequence>MKVYAADRQLRLVGKGWEIRRYLQKMAGQADSQTRLTDYLMDHMIKPTRTRRQKSVKRWARLYSSLGLARRVR</sequence>
<evidence type="ECO:0000313" key="1">
    <source>
        <dbReference type="EMBL" id="MEK8127496.1"/>
    </source>
</evidence>
<dbReference type="InterPro" id="IPR025177">
    <property type="entry name" value="MciZ"/>
</dbReference>
<protein>
    <submittedName>
        <fullName evidence="1">Z-ring formation inhibitor MciZ</fullName>
    </submittedName>
</protein>
<name>A0ABU9DF79_9BACL</name>
<proteinExistence type="predicted"/>
<dbReference type="RefSeq" id="WP_341414536.1">
    <property type="nucleotide sequence ID" value="NZ_JBBPCC010000002.1"/>
</dbReference>
<dbReference type="Pfam" id="PF13072">
    <property type="entry name" value="MciZ"/>
    <property type="match status" value="1"/>
</dbReference>
<dbReference type="Proteomes" id="UP001469365">
    <property type="component" value="Unassembled WGS sequence"/>
</dbReference>
<reference evidence="1 2" key="1">
    <citation type="submission" date="2024-04" db="EMBL/GenBank/DDBJ databases">
        <title>draft genome sequnece of Paenibacillus filicis.</title>
        <authorList>
            <person name="Kim D.-U."/>
        </authorList>
    </citation>
    <scope>NUCLEOTIDE SEQUENCE [LARGE SCALE GENOMIC DNA]</scope>
    <source>
        <strain evidence="1 2">KACC14197</strain>
    </source>
</reference>
<gene>
    <name evidence="1" type="primary">mciZ</name>
    <name evidence="1" type="ORF">WMW72_06160</name>
</gene>
<dbReference type="EMBL" id="JBBPCC010000002">
    <property type="protein sequence ID" value="MEK8127496.1"/>
    <property type="molecule type" value="Genomic_DNA"/>
</dbReference>